<reference evidence="1 2" key="1">
    <citation type="journal article" date="2013" name="Genome Biol.">
        <title>The genome sequence of the most widely cultivated cacao type and its use to identify candidate genes regulating pod color.</title>
        <authorList>
            <person name="Motamayor J.C."/>
            <person name="Mockaitis K."/>
            <person name="Schmutz J."/>
            <person name="Haiminen N."/>
            <person name="Iii D.L."/>
            <person name="Cornejo O."/>
            <person name="Findley S.D."/>
            <person name="Zheng P."/>
            <person name="Utro F."/>
            <person name="Royaert S."/>
            <person name="Saski C."/>
            <person name="Jenkins J."/>
            <person name="Podicheti R."/>
            <person name="Zhao M."/>
            <person name="Scheffler B.E."/>
            <person name="Stack J.C."/>
            <person name="Feltus F.A."/>
            <person name="Mustiga G.M."/>
            <person name="Amores F."/>
            <person name="Phillips W."/>
            <person name="Marelli J.P."/>
            <person name="May G.D."/>
            <person name="Shapiro H."/>
            <person name="Ma J."/>
            <person name="Bustamante C.D."/>
            <person name="Schnell R.J."/>
            <person name="Main D."/>
            <person name="Gilbert D."/>
            <person name="Parida L."/>
            <person name="Kuhn D.N."/>
        </authorList>
    </citation>
    <scope>NUCLEOTIDE SEQUENCE [LARGE SCALE GENOMIC DNA]</scope>
    <source>
        <strain evidence="2">cv. Matina 1-6</strain>
    </source>
</reference>
<dbReference type="InParanoid" id="A0A061EIJ7"/>
<organism evidence="1 2">
    <name type="scientific">Theobroma cacao</name>
    <name type="common">Cacao</name>
    <name type="synonym">Cocoa</name>
    <dbReference type="NCBI Taxonomy" id="3641"/>
    <lineage>
        <taxon>Eukaryota</taxon>
        <taxon>Viridiplantae</taxon>
        <taxon>Streptophyta</taxon>
        <taxon>Embryophyta</taxon>
        <taxon>Tracheophyta</taxon>
        <taxon>Spermatophyta</taxon>
        <taxon>Magnoliopsida</taxon>
        <taxon>eudicotyledons</taxon>
        <taxon>Gunneridae</taxon>
        <taxon>Pentapetalae</taxon>
        <taxon>rosids</taxon>
        <taxon>malvids</taxon>
        <taxon>Malvales</taxon>
        <taxon>Malvaceae</taxon>
        <taxon>Byttnerioideae</taxon>
        <taxon>Theobroma</taxon>
    </lineage>
</organism>
<name>A0A061EIJ7_THECC</name>
<dbReference type="Proteomes" id="UP000026915">
    <property type="component" value="Chromosome 4"/>
</dbReference>
<protein>
    <submittedName>
        <fullName evidence="1">Uncharacterized protein</fullName>
    </submittedName>
</protein>
<dbReference type="HOGENOM" id="CLU_3091189_0_0_1"/>
<proteinExistence type="predicted"/>
<keyword evidence="2" id="KW-1185">Reference proteome</keyword>
<dbReference type="Gramene" id="EOY04217">
    <property type="protein sequence ID" value="EOY04217"/>
    <property type="gene ID" value="TCM_019486"/>
</dbReference>
<sequence length="52" mass="6136">MNILTSFPSYSHCFHENNRDKEADEEQGHARNIFALKIIKDQIWFSVQGRNV</sequence>
<dbReference type="AlphaFoldDB" id="A0A061EIJ7"/>
<accession>A0A061EIJ7</accession>
<evidence type="ECO:0000313" key="2">
    <source>
        <dbReference type="Proteomes" id="UP000026915"/>
    </source>
</evidence>
<gene>
    <name evidence="1" type="ORF">TCM_019486</name>
</gene>
<dbReference type="EMBL" id="CM001882">
    <property type="protein sequence ID" value="EOY04217.1"/>
    <property type="molecule type" value="Genomic_DNA"/>
</dbReference>
<evidence type="ECO:0000313" key="1">
    <source>
        <dbReference type="EMBL" id="EOY04217.1"/>
    </source>
</evidence>